<gene>
    <name evidence="2" type="ORF">SMRZ_LOCUS21711</name>
</gene>
<dbReference type="Gene3D" id="1.10.840.10">
    <property type="entry name" value="Ras guanine-nucleotide exchange factors catalytic domain"/>
    <property type="match status" value="1"/>
</dbReference>
<evidence type="ECO:0000256" key="1">
    <source>
        <dbReference type="SAM" id="MobiDB-lite"/>
    </source>
</evidence>
<keyword evidence="3" id="KW-1185">Reference proteome</keyword>
<dbReference type="InterPro" id="IPR008937">
    <property type="entry name" value="Ras-like_GEF"/>
</dbReference>
<dbReference type="InterPro" id="IPR023578">
    <property type="entry name" value="Ras_GEF_dom_sf"/>
</dbReference>
<dbReference type="GO" id="GO:0005085">
    <property type="term" value="F:guanyl-nucleotide exchange factor activity"/>
    <property type="evidence" value="ECO:0007669"/>
    <property type="project" value="InterPro"/>
</dbReference>
<sequence>MVAVVVSSGVSLEFYTLKWNSKEKLQYAPNIVASTRWFNQIIFWVHKDILNEKSLSKRTEILSHFIRIAKKLVDLNNFSSGMAIVSALHMQCIHRLNATWSNLSSRDRHTFRKLSDLFSQEENFINLRSAVDNSRLPCIPYLGVYLSDLTFIDVAASSSYSRRENSTWTNQGKQDRINNILRIIANFQQSNYPFVRNESIASYLEAQRYIEELQRFIEDANYKLSIQLEPPPTSSPPDLSCQNTVPPNYSFLSNNDNILKPVPIYNCTTNITSNCDTITTTTTTLSSIKTTTLSLSCKTKNNKTTGTRHTNKGNPSNSTVNQLEKQIKSNSSLYDLLEPPIIPPPPRVKQTYSQEDISIPSNIHCLTSNHSVVNSIQRPRKRPTHRKLGSWGVRKCEHSKKGYNTRLRNMNNNNNNNRFSEYNKMIKRFLS</sequence>
<feature type="region of interest" description="Disordered" evidence="1">
    <location>
        <begin position="300"/>
        <end position="320"/>
    </location>
</feature>
<dbReference type="SUPFAM" id="SSF48366">
    <property type="entry name" value="Ras GEF"/>
    <property type="match status" value="1"/>
</dbReference>
<dbReference type="InterPro" id="IPR036964">
    <property type="entry name" value="RASGEF_cat_dom_sf"/>
</dbReference>
<dbReference type="SMART" id="SM00147">
    <property type="entry name" value="RasGEF"/>
    <property type="match status" value="1"/>
</dbReference>
<organism evidence="2 3">
    <name type="scientific">Schistosoma margrebowiei</name>
    <dbReference type="NCBI Taxonomy" id="48269"/>
    <lineage>
        <taxon>Eukaryota</taxon>
        <taxon>Metazoa</taxon>
        <taxon>Spiralia</taxon>
        <taxon>Lophotrochozoa</taxon>
        <taxon>Platyhelminthes</taxon>
        <taxon>Trematoda</taxon>
        <taxon>Digenea</taxon>
        <taxon>Strigeidida</taxon>
        <taxon>Schistosomatoidea</taxon>
        <taxon>Schistosomatidae</taxon>
        <taxon>Schistosoma</taxon>
    </lineage>
</organism>
<accession>A0A183N086</accession>
<dbReference type="PANTHER" id="PTHR23113">
    <property type="entry name" value="GUANINE NUCLEOTIDE EXCHANGE FACTOR"/>
    <property type="match status" value="1"/>
</dbReference>
<protein>
    <submittedName>
        <fullName evidence="2">Uncharacterized protein</fullName>
    </submittedName>
</protein>
<dbReference type="PROSITE" id="PS50009">
    <property type="entry name" value="RASGEF_CAT"/>
    <property type="match status" value="1"/>
</dbReference>
<reference evidence="2 3" key="1">
    <citation type="submission" date="2018-11" db="EMBL/GenBank/DDBJ databases">
        <authorList>
            <consortium name="Pathogen Informatics"/>
        </authorList>
    </citation>
    <scope>NUCLEOTIDE SEQUENCE [LARGE SCALE GENOMIC DNA]</scope>
    <source>
        <strain evidence="2 3">Zambia</strain>
    </source>
</reference>
<dbReference type="Pfam" id="PF00617">
    <property type="entry name" value="RasGEF"/>
    <property type="match status" value="1"/>
</dbReference>
<evidence type="ECO:0000313" key="3">
    <source>
        <dbReference type="Proteomes" id="UP000277204"/>
    </source>
</evidence>
<evidence type="ECO:0000313" key="2">
    <source>
        <dbReference type="EMBL" id="VDP40491.1"/>
    </source>
</evidence>
<dbReference type="STRING" id="48269.A0A183N086"/>
<dbReference type="GO" id="GO:0005886">
    <property type="term" value="C:plasma membrane"/>
    <property type="evidence" value="ECO:0007669"/>
    <property type="project" value="TreeGrafter"/>
</dbReference>
<dbReference type="InterPro" id="IPR001895">
    <property type="entry name" value="RASGEF_cat_dom"/>
</dbReference>
<dbReference type="Proteomes" id="UP000277204">
    <property type="component" value="Unassembled WGS sequence"/>
</dbReference>
<proteinExistence type="predicted"/>
<dbReference type="GO" id="GO:0007265">
    <property type="term" value="P:Ras protein signal transduction"/>
    <property type="evidence" value="ECO:0007669"/>
    <property type="project" value="TreeGrafter"/>
</dbReference>
<feature type="compositionally biased region" description="Polar residues" evidence="1">
    <location>
        <begin position="302"/>
        <end position="320"/>
    </location>
</feature>
<dbReference type="AlphaFoldDB" id="A0A183N086"/>
<name>A0A183N086_9TREM</name>
<dbReference type="EMBL" id="UZAI01018829">
    <property type="protein sequence ID" value="VDP40491.1"/>
    <property type="molecule type" value="Genomic_DNA"/>
</dbReference>
<dbReference type="PANTHER" id="PTHR23113:SF368">
    <property type="entry name" value="CELL DIVISION CONTROL PROTEIN 25"/>
    <property type="match status" value="1"/>
</dbReference>